<sequence>MSTKVEALDARRPAYVSSSRYTEVLGRTVQQVKVLYELANVAGAGDYVGENRDMAAQMVWASMKTKGRIMCITEGKRPCNGINEVLKGDVIAALQEADRLFVLRPVGSRYRLVGDAWVDGLMNGEGYEGLDPEDVDVDIDII</sequence>
<protein>
    <submittedName>
        <fullName evidence="1">Uncharacterized protein</fullName>
    </submittedName>
</protein>
<reference evidence="1" key="1">
    <citation type="journal article" date="2020" name="Stud. Mycol.">
        <title>101 Dothideomycetes genomes: a test case for predicting lifestyles and emergence of pathogens.</title>
        <authorList>
            <person name="Haridas S."/>
            <person name="Albert R."/>
            <person name="Binder M."/>
            <person name="Bloem J."/>
            <person name="Labutti K."/>
            <person name="Salamov A."/>
            <person name="Andreopoulos B."/>
            <person name="Baker S."/>
            <person name="Barry K."/>
            <person name="Bills G."/>
            <person name="Bluhm B."/>
            <person name="Cannon C."/>
            <person name="Castanera R."/>
            <person name="Culley D."/>
            <person name="Daum C."/>
            <person name="Ezra D."/>
            <person name="Gonzalez J."/>
            <person name="Henrissat B."/>
            <person name="Kuo A."/>
            <person name="Liang C."/>
            <person name="Lipzen A."/>
            <person name="Lutzoni F."/>
            <person name="Magnuson J."/>
            <person name="Mondo S."/>
            <person name="Nolan M."/>
            <person name="Ohm R."/>
            <person name="Pangilinan J."/>
            <person name="Park H.-J."/>
            <person name="Ramirez L."/>
            <person name="Alfaro M."/>
            <person name="Sun H."/>
            <person name="Tritt A."/>
            <person name="Yoshinaga Y."/>
            <person name="Zwiers L.-H."/>
            <person name="Turgeon B."/>
            <person name="Goodwin S."/>
            <person name="Spatafora J."/>
            <person name="Crous P."/>
            <person name="Grigoriev I."/>
        </authorList>
    </citation>
    <scope>NUCLEOTIDE SEQUENCE</scope>
    <source>
        <strain evidence="1">CBS 690.94</strain>
    </source>
</reference>
<gene>
    <name evidence="1" type="ORF">P171DRAFT_479721</name>
</gene>
<proteinExistence type="predicted"/>
<dbReference type="EMBL" id="MU001493">
    <property type="protein sequence ID" value="KAF2450640.1"/>
    <property type="molecule type" value="Genomic_DNA"/>
</dbReference>
<dbReference type="OrthoDB" id="2157530at2759"/>
<name>A0A9P4PSP4_9PLEO</name>
<dbReference type="Proteomes" id="UP000799764">
    <property type="component" value="Unassembled WGS sequence"/>
</dbReference>
<organism evidence="1 2">
    <name type="scientific">Karstenula rhodostoma CBS 690.94</name>
    <dbReference type="NCBI Taxonomy" id="1392251"/>
    <lineage>
        <taxon>Eukaryota</taxon>
        <taxon>Fungi</taxon>
        <taxon>Dikarya</taxon>
        <taxon>Ascomycota</taxon>
        <taxon>Pezizomycotina</taxon>
        <taxon>Dothideomycetes</taxon>
        <taxon>Pleosporomycetidae</taxon>
        <taxon>Pleosporales</taxon>
        <taxon>Massarineae</taxon>
        <taxon>Didymosphaeriaceae</taxon>
        <taxon>Karstenula</taxon>
    </lineage>
</organism>
<dbReference type="AlphaFoldDB" id="A0A9P4PSP4"/>
<keyword evidence="2" id="KW-1185">Reference proteome</keyword>
<accession>A0A9P4PSP4</accession>
<evidence type="ECO:0000313" key="1">
    <source>
        <dbReference type="EMBL" id="KAF2450640.1"/>
    </source>
</evidence>
<comment type="caution">
    <text evidence="1">The sequence shown here is derived from an EMBL/GenBank/DDBJ whole genome shotgun (WGS) entry which is preliminary data.</text>
</comment>
<evidence type="ECO:0000313" key="2">
    <source>
        <dbReference type="Proteomes" id="UP000799764"/>
    </source>
</evidence>